<organism evidence="1 2">
    <name type="scientific">Suicoccus acidiformans</name>
    <dbReference type="NCBI Taxonomy" id="2036206"/>
    <lineage>
        <taxon>Bacteria</taxon>
        <taxon>Bacillati</taxon>
        <taxon>Bacillota</taxon>
        <taxon>Bacilli</taxon>
        <taxon>Lactobacillales</taxon>
        <taxon>Aerococcaceae</taxon>
        <taxon>Suicoccus</taxon>
    </lineage>
</organism>
<name>A0A347WIK2_9LACT</name>
<evidence type="ECO:0000313" key="1">
    <source>
        <dbReference type="EMBL" id="AXY24909.1"/>
    </source>
</evidence>
<dbReference type="AlphaFoldDB" id="A0A347WIK2"/>
<sequence>MRYAQRATFVKEIKEYNRRLSKETVVRVEQQTVPCFFNDLGIELSKQVFGDYAEGRKIVRLQQPHLSVFDFILLDGQKYQVDSNRQNGRVFYVSIGD</sequence>
<evidence type="ECO:0008006" key="3">
    <source>
        <dbReference type="Google" id="ProtNLM"/>
    </source>
</evidence>
<dbReference type="OrthoDB" id="2969230at2"/>
<reference evidence="1 2" key="1">
    <citation type="submission" date="2017-09" db="EMBL/GenBank/DDBJ databases">
        <title>Complete genome sequence of Oxytococcus suis strain ZY16052.</title>
        <authorList>
            <person name="Li F."/>
        </authorList>
    </citation>
    <scope>NUCLEOTIDE SEQUENCE [LARGE SCALE GENOMIC DNA]</scope>
    <source>
        <strain evidence="1 2">ZY16052</strain>
    </source>
</reference>
<keyword evidence="2" id="KW-1185">Reference proteome</keyword>
<evidence type="ECO:0000313" key="2">
    <source>
        <dbReference type="Proteomes" id="UP000263232"/>
    </source>
</evidence>
<protein>
    <recommendedName>
        <fullName evidence="3">Phage protein</fullName>
    </recommendedName>
</protein>
<dbReference type="EMBL" id="CP023434">
    <property type="protein sequence ID" value="AXY24909.1"/>
    <property type="molecule type" value="Genomic_DNA"/>
</dbReference>
<dbReference type="KEGG" id="abae:CL176_02090"/>
<dbReference type="RefSeq" id="WP_118989831.1">
    <property type="nucleotide sequence ID" value="NZ_CP023434.1"/>
</dbReference>
<gene>
    <name evidence="1" type="ORF">CL176_02090</name>
</gene>
<accession>A0A347WIK2</accession>
<dbReference type="Proteomes" id="UP000263232">
    <property type="component" value="Chromosome"/>
</dbReference>
<proteinExistence type="predicted"/>